<feature type="compositionally biased region" description="Acidic residues" evidence="1">
    <location>
        <begin position="102"/>
        <end position="111"/>
    </location>
</feature>
<evidence type="ECO:0000313" key="2">
    <source>
        <dbReference type="EMBL" id="KAK0741901.1"/>
    </source>
</evidence>
<feature type="region of interest" description="Disordered" evidence="1">
    <location>
        <begin position="80"/>
        <end position="199"/>
    </location>
</feature>
<sequence>MKNVRSAVKKVAGLQKSKGGSSDGMMTILYPDYDAEHDFGVNTSDDEEILVPALVGIGEKVVGHMVKDHTAKLQQALDTALPPGGDLIPGMPLSSRHPRPAEDEEPLELQEDFFGRAGGSGGGSGSGSGRDKGKGRGRDISPRTRSRGSIRTVPGDEDEDWEGDDDTLGSDGELIEKPAEPKKKGALGSGRDFIFGGDW</sequence>
<dbReference type="AlphaFoldDB" id="A0AA40K114"/>
<dbReference type="Proteomes" id="UP001172159">
    <property type="component" value="Unassembled WGS sequence"/>
</dbReference>
<feature type="compositionally biased region" description="Acidic residues" evidence="1">
    <location>
        <begin position="155"/>
        <end position="168"/>
    </location>
</feature>
<comment type="caution">
    <text evidence="2">The sequence shown here is derived from an EMBL/GenBank/DDBJ whole genome shotgun (WGS) entry which is preliminary data.</text>
</comment>
<feature type="compositionally biased region" description="Gly residues" evidence="1">
    <location>
        <begin position="116"/>
        <end position="128"/>
    </location>
</feature>
<feature type="compositionally biased region" description="Basic and acidic residues" evidence="1">
    <location>
        <begin position="129"/>
        <end position="142"/>
    </location>
</feature>
<keyword evidence="3" id="KW-1185">Reference proteome</keyword>
<accession>A0AA40K114</accession>
<gene>
    <name evidence="2" type="ORF">B0T21DRAFT_408753</name>
</gene>
<evidence type="ECO:0000313" key="3">
    <source>
        <dbReference type="Proteomes" id="UP001172159"/>
    </source>
</evidence>
<protein>
    <submittedName>
        <fullName evidence="2">Uncharacterized protein</fullName>
    </submittedName>
</protein>
<dbReference type="EMBL" id="JAUKTV010000003">
    <property type="protein sequence ID" value="KAK0741901.1"/>
    <property type="molecule type" value="Genomic_DNA"/>
</dbReference>
<evidence type="ECO:0000256" key="1">
    <source>
        <dbReference type="SAM" id="MobiDB-lite"/>
    </source>
</evidence>
<reference evidence="2" key="1">
    <citation type="submission" date="2023-06" db="EMBL/GenBank/DDBJ databases">
        <title>Genome-scale phylogeny and comparative genomics of the fungal order Sordariales.</title>
        <authorList>
            <consortium name="Lawrence Berkeley National Laboratory"/>
            <person name="Hensen N."/>
            <person name="Bonometti L."/>
            <person name="Westerberg I."/>
            <person name="Brannstrom I.O."/>
            <person name="Guillou S."/>
            <person name="Cros-Aarteil S."/>
            <person name="Calhoun S."/>
            <person name="Haridas S."/>
            <person name="Kuo A."/>
            <person name="Mondo S."/>
            <person name="Pangilinan J."/>
            <person name="Riley R."/>
            <person name="Labutti K."/>
            <person name="Andreopoulos B."/>
            <person name="Lipzen A."/>
            <person name="Chen C."/>
            <person name="Yanf M."/>
            <person name="Daum C."/>
            <person name="Ng V."/>
            <person name="Clum A."/>
            <person name="Steindorff A."/>
            <person name="Ohm R."/>
            <person name="Martin F."/>
            <person name="Silar P."/>
            <person name="Natvig D."/>
            <person name="Lalanne C."/>
            <person name="Gautier V."/>
            <person name="Ament-Velasquez S.L."/>
            <person name="Kruys A."/>
            <person name="Hutchinson M.I."/>
            <person name="Powell A.J."/>
            <person name="Barry K."/>
            <person name="Miller A.N."/>
            <person name="Grigoriev I.V."/>
            <person name="Debuchy R."/>
            <person name="Gladieux P."/>
            <person name="Thoren M.H."/>
            <person name="Johannesson H."/>
        </authorList>
    </citation>
    <scope>NUCLEOTIDE SEQUENCE</scope>
    <source>
        <strain evidence="2">CBS 540.89</strain>
    </source>
</reference>
<organism evidence="2 3">
    <name type="scientific">Apiosordaria backusii</name>
    <dbReference type="NCBI Taxonomy" id="314023"/>
    <lineage>
        <taxon>Eukaryota</taxon>
        <taxon>Fungi</taxon>
        <taxon>Dikarya</taxon>
        <taxon>Ascomycota</taxon>
        <taxon>Pezizomycotina</taxon>
        <taxon>Sordariomycetes</taxon>
        <taxon>Sordariomycetidae</taxon>
        <taxon>Sordariales</taxon>
        <taxon>Lasiosphaeriaceae</taxon>
        <taxon>Apiosordaria</taxon>
    </lineage>
</organism>
<feature type="compositionally biased region" description="Basic and acidic residues" evidence="1">
    <location>
        <begin position="174"/>
        <end position="183"/>
    </location>
</feature>
<proteinExistence type="predicted"/>
<name>A0AA40K114_9PEZI</name>